<dbReference type="Gene3D" id="3.40.395.10">
    <property type="entry name" value="Adenoviral Proteinase, Chain A"/>
    <property type="match status" value="1"/>
</dbReference>
<organism evidence="7 8">
    <name type="scientific">Talaromyces pinophilus</name>
    <name type="common">Penicillium pinophilum</name>
    <dbReference type="NCBI Taxonomy" id="128442"/>
    <lineage>
        <taxon>Eukaryota</taxon>
        <taxon>Fungi</taxon>
        <taxon>Dikarya</taxon>
        <taxon>Ascomycota</taxon>
        <taxon>Pezizomycotina</taxon>
        <taxon>Eurotiomycetes</taxon>
        <taxon>Eurotiomycetidae</taxon>
        <taxon>Eurotiales</taxon>
        <taxon>Trichocomaceae</taxon>
        <taxon>Talaromyces</taxon>
        <taxon>Talaromyces sect. Talaromyces</taxon>
    </lineage>
</organism>
<evidence type="ECO:0000313" key="7">
    <source>
        <dbReference type="EMBL" id="GAM34869.1"/>
    </source>
</evidence>
<evidence type="ECO:0000256" key="3">
    <source>
        <dbReference type="ARBA" id="ARBA00022801"/>
    </source>
</evidence>
<keyword evidence="2 7" id="KW-0645">Protease</keyword>
<dbReference type="GO" id="GO:0006508">
    <property type="term" value="P:proteolysis"/>
    <property type="evidence" value="ECO:0007669"/>
    <property type="project" value="UniProtKB-KW"/>
</dbReference>
<keyword evidence="3" id="KW-0378">Hydrolase</keyword>
<evidence type="ECO:0000256" key="2">
    <source>
        <dbReference type="ARBA" id="ARBA00022670"/>
    </source>
</evidence>
<dbReference type="EMBL" id="DF933811">
    <property type="protein sequence ID" value="GAM34869.1"/>
    <property type="molecule type" value="Genomic_DNA"/>
</dbReference>
<protein>
    <submittedName>
        <fullName evidence="7">Ulp1 protease family protein</fullName>
    </submittedName>
</protein>
<dbReference type="AlphaFoldDB" id="A0A6V8H2H9"/>
<dbReference type="GO" id="GO:0005634">
    <property type="term" value="C:nucleus"/>
    <property type="evidence" value="ECO:0007669"/>
    <property type="project" value="TreeGrafter"/>
</dbReference>
<comment type="similarity">
    <text evidence="1">Belongs to the peptidase C48 family.</text>
</comment>
<comment type="caution">
    <text evidence="7">The sequence shown here is derived from an EMBL/GenBank/DDBJ whole genome shotgun (WGS) entry which is preliminary data.</text>
</comment>
<feature type="region of interest" description="Disordered" evidence="5">
    <location>
        <begin position="1"/>
        <end position="34"/>
    </location>
</feature>
<sequence>MDGDSDISMVDAPEPSPRPAGASVSGPPQNYPTPIFASGLEKYRRVNQPAQLGNLLQLSMTSNSYKPICRGLTPPSKLAKGRQSQSLLAPATRGPNFFNTPKGSTASFKNPRIRAAALPYVIPQNTPRRLSPSDYRRRLKALQTTTTNPKPYPFEKTGDPKVDLHMYFTRARLMKAEEALSPEDRLKAQKMLAKRPAEESEESEQSASKRARIIETQGAAVPSTPVRRMPGAFPEPPEHDYAPFDTQQLSLPAFQTAAAQNIALAGLSMYARIRRITGVVRGAHRALKQGIRASTRFATAVGQRIRATHEPIPTVVVEERQETPETYESAISAASDQLQADLTAHAGALPPHHDAIPAVDPSAQLQAELVDHASHIPQLSTIVTTPTPSTVSANLLVQDQSSIQEEIMSEPSVTLPEQPTTTTIDATNATVATTTVEVPAAPTSTTVQSTSTSLEVEAFVEENEDDDLDLRRMHELFDRTRDRLGRPRREPSRYYLRNRRLERPAPVTPSETSLDAEVIKTELAQENEEQSQDIASVSGEEHPTVGMQDTTQVEEQQVEDQQVEGQRIEEQHIQMQQIQEPQVEEQEVQEGKEAAEGPIRQFLAAMDEFEAAKADPAGSAAARRSILKRRYGDNPNQRRLSATIQETVTQLAATTVRDEVPEIPRPTRHVHWPDEGSDYIDFVVPSAVKYFYIDAPPNQLWRGREPRDRAGFEAYEADLRRQDEIWERNQRQQIVKQREEALGRVGVSAGEPVVRPLPQLWQDRLSVAMRSSPDDVLVKTARADLTHQKLETCWTRLAWLNDEVINAHLDLTVKYLRRQANNLGPNDAPKYHAFNSFFYKNLREEGYQKVSRWATRVKIGGSALLNLETVFIPVHEGMHWTLLVVSPRMRTIEYFDSLGGRADSFVANIRLWLQGELGAAYNESEWIFLNTPSPQQDNGSDCGVFLLTSAKAIALGLKPTVYGPRDIGLIRMKIVAELMNNGLHGELDPRGSSGVVQL</sequence>
<dbReference type="SUPFAM" id="SSF54001">
    <property type="entry name" value="Cysteine proteinases"/>
    <property type="match status" value="1"/>
</dbReference>
<feature type="region of interest" description="Disordered" evidence="5">
    <location>
        <begin position="525"/>
        <end position="566"/>
    </location>
</feature>
<reference evidence="8" key="1">
    <citation type="journal article" date="2015" name="Genome Announc.">
        <title>Draft genome sequence of Talaromyces cellulolyticus strain Y-94, a source of lignocellulosic biomass-degrading enzymes.</title>
        <authorList>
            <person name="Fujii T."/>
            <person name="Koike H."/>
            <person name="Sawayama S."/>
            <person name="Yano S."/>
            <person name="Inoue H."/>
        </authorList>
    </citation>
    <scope>NUCLEOTIDE SEQUENCE [LARGE SCALE GENOMIC DNA]</scope>
    <source>
        <strain evidence="8">Y-94</strain>
    </source>
</reference>
<dbReference type="InterPro" id="IPR003653">
    <property type="entry name" value="Peptidase_C48_C"/>
</dbReference>
<evidence type="ECO:0000256" key="4">
    <source>
        <dbReference type="ARBA" id="ARBA00022807"/>
    </source>
</evidence>
<dbReference type="PANTHER" id="PTHR12606:SF141">
    <property type="entry name" value="GH15225P-RELATED"/>
    <property type="match status" value="1"/>
</dbReference>
<keyword evidence="8" id="KW-1185">Reference proteome</keyword>
<accession>A0A6V8H2H9</accession>
<dbReference type="Proteomes" id="UP000053095">
    <property type="component" value="Unassembled WGS sequence"/>
</dbReference>
<keyword evidence="4" id="KW-0788">Thiol protease</keyword>
<evidence type="ECO:0000313" key="8">
    <source>
        <dbReference type="Proteomes" id="UP000053095"/>
    </source>
</evidence>
<name>A0A6V8H2H9_TALPI</name>
<feature type="region of interest" description="Disordered" evidence="5">
    <location>
        <begin position="190"/>
        <end position="209"/>
    </location>
</feature>
<feature type="region of interest" description="Disordered" evidence="5">
    <location>
        <begin position="495"/>
        <end position="514"/>
    </location>
</feature>
<dbReference type="InterPro" id="IPR038765">
    <property type="entry name" value="Papain-like_cys_pep_sf"/>
</dbReference>
<dbReference type="GO" id="GO:0016929">
    <property type="term" value="F:deSUMOylase activity"/>
    <property type="evidence" value="ECO:0007669"/>
    <property type="project" value="TreeGrafter"/>
</dbReference>
<evidence type="ECO:0000259" key="6">
    <source>
        <dbReference type="PROSITE" id="PS50600"/>
    </source>
</evidence>
<dbReference type="PROSITE" id="PS50600">
    <property type="entry name" value="ULP_PROTEASE"/>
    <property type="match status" value="1"/>
</dbReference>
<evidence type="ECO:0000256" key="1">
    <source>
        <dbReference type="ARBA" id="ARBA00005234"/>
    </source>
</evidence>
<proteinExistence type="inferred from homology"/>
<dbReference type="Pfam" id="PF02902">
    <property type="entry name" value="Peptidase_C48"/>
    <property type="match status" value="1"/>
</dbReference>
<dbReference type="GO" id="GO:0016926">
    <property type="term" value="P:protein desumoylation"/>
    <property type="evidence" value="ECO:0007669"/>
    <property type="project" value="TreeGrafter"/>
</dbReference>
<gene>
    <name evidence="7" type="ORF">TCE0_015f02736</name>
</gene>
<evidence type="ECO:0000256" key="5">
    <source>
        <dbReference type="SAM" id="MobiDB-lite"/>
    </source>
</evidence>
<dbReference type="PANTHER" id="PTHR12606">
    <property type="entry name" value="SENTRIN/SUMO-SPECIFIC PROTEASE"/>
    <property type="match status" value="1"/>
</dbReference>
<feature type="domain" description="Ubiquitin-like protease family profile" evidence="6">
    <location>
        <begin position="767"/>
        <end position="953"/>
    </location>
</feature>